<evidence type="ECO:0000256" key="3">
    <source>
        <dbReference type="ARBA" id="ARBA00022989"/>
    </source>
</evidence>
<dbReference type="Proteomes" id="UP001497472">
    <property type="component" value="Unassembled WGS sequence"/>
</dbReference>
<dbReference type="InterPro" id="IPR011020">
    <property type="entry name" value="HTTM-like"/>
</dbReference>
<keyword evidence="3 7" id="KW-1133">Transmembrane helix</keyword>
<name>A0AAV1JVC6_9NEOP</name>
<feature type="transmembrane region" description="Helical" evidence="7">
    <location>
        <begin position="609"/>
        <end position="627"/>
    </location>
</feature>
<evidence type="ECO:0000259" key="8">
    <source>
        <dbReference type="SMART" id="SM00752"/>
    </source>
</evidence>
<dbReference type="SMART" id="SM00752">
    <property type="entry name" value="HTTM"/>
    <property type="match status" value="1"/>
</dbReference>
<comment type="subcellular location">
    <subcellularLocation>
        <location evidence="1">Endomembrane system</location>
        <topology evidence="1">Multi-pass membrane protein</topology>
    </subcellularLocation>
</comment>
<dbReference type="AlphaFoldDB" id="A0AAV1JVC6"/>
<keyword evidence="5" id="KW-1015">Disulfide bond</keyword>
<evidence type="ECO:0000256" key="2">
    <source>
        <dbReference type="ARBA" id="ARBA00022692"/>
    </source>
</evidence>
<proteinExistence type="predicted"/>
<dbReference type="GO" id="GO:0071897">
    <property type="term" value="P:DNA biosynthetic process"/>
    <property type="evidence" value="ECO:0007669"/>
    <property type="project" value="UniProtKB-ARBA"/>
</dbReference>
<keyword evidence="6" id="KW-0456">Lyase</keyword>
<keyword evidence="10" id="KW-1185">Reference proteome</keyword>
<evidence type="ECO:0000256" key="4">
    <source>
        <dbReference type="ARBA" id="ARBA00023136"/>
    </source>
</evidence>
<protein>
    <recommendedName>
        <fullName evidence="8">HTTM-like domain-containing protein</fullName>
    </recommendedName>
</protein>
<evidence type="ECO:0000313" key="10">
    <source>
        <dbReference type="Proteomes" id="UP001497472"/>
    </source>
</evidence>
<dbReference type="Pfam" id="PF05090">
    <property type="entry name" value="HTTM"/>
    <property type="match status" value="1"/>
</dbReference>
<dbReference type="Gene3D" id="3.30.70.270">
    <property type="match status" value="1"/>
</dbReference>
<dbReference type="GO" id="GO:0019842">
    <property type="term" value="F:vitamin binding"/>
    <property type="evidence" value="ECO:0007669"/>
    <property type="project" value="TreeGrafter"/>
</dbReference>
<dbReference type="PANTHER" id="PTHR12639:SF6">
    <property type="entry name" value="VITAMIN K-DEPENDENT GAMMA-CARBOXYLASE"/>
    <property type="match status" value="1"/>
</dbReference>
<dbReference type="PANTHER" id="PTHR12639">
    <property type="entry name" value="VITAMIN K-DEPENDENT GAMMA-CARBOXYLASE"/>
    <property type="match status" value="1"/>
</dbReference>
<dbReference type="Pfam" id="PF22777">
    <property type="entry name" value="VKGC_lumenal_dom"/>
    <property type="match status" value="1"/>
</dbReference>
<reference evidence="9 10" key="1">
    <citation type="submission" date="2023-11" db="EMBL/GenBank/DDBJ databases">
        <authorList>
            <person name="Okamura Y."/>
        </authorList>
    </citation>
    <scope>NUCLEOTIDE SEQUENCE [LARGE SCALE GENOMIC DNA]</scope>
</reference>
<dbReference type="InterPro" id="IPR053934">
    <property type="entry name" value="HTTM_dom"/>
</dbReference>
<evidence type="ECO:0000256" key="5">
    <source>
        <dbReference type="ARBA" id="ARBA00023157"/>
    </source>
</evidence>
<comment type="caution">
    <text evidence="9">The sequence shown here is derived from an EMBL/GenBank/DDBJ whole genome shotgun (WGS) entry which is preliminary data.</text>
</comment>
<dbReference type="InterPro" id="IPR007782">
    <property type="entry name" value="VKG_COase"/>
</dbReference>
<dbReference type="InterPro" id="IPR043502">
    <property type="entry name" value="DNA/RNA_pol_sf"/>
</dbReference>
<evidence type="ECO:0000256" key="7">
    <source>
        <dbReference type="SAM" id="Phobius"/>
    </source>
</evidence>
<evidence type="ECO:0000313" key="9">
    <source>
        <dbReference type="EMBL" id="CAK1552817.1"/>
    </source>
</evidence>
<dbReference type="SUPFAM" id="SSF56672">
    <property type="entry name" value="DNA/RNA polymerases"/>
    <property type="match status" value="1"/>
</dbReference>
<evidence type="ECO:0000256" key="6">
    <source>
        <dbReference type="ARBA" id="ARBA00023239"/>
    </source>
</evidence>
<gene>
    <name evidence="9" type="ORF">LNINA_LOCUS11846</name>
</gene>
<dbReference type="GO" id="GO:0008488">
    <property type="term" value="F:gamma-glutamyl carboxylase activity"/>
    <property type="evidence" value="ECO:0007669"/>
    <property type="project" value="InterPro"/>
</dbReference>
<dbReference type="GO" id="GO:0012505">
    <property type="term" value="C:endomembrane system"/>
    <property type="evidence" value="ECO:0007669"/>
    <property type="project" value="UniProtKB-SubCell"/>
</dbReference>
<dbReference type="EMBL" id="CAVLEF010000163">
    <property type="protein sequence ID" value="CAK1552817.1"/>
    <property type="molecule type" value="Genomic_DNA"/>
</dbReference>
<feature type="domain" description="HTTM-like" evidence="8">
    <location>
        <begin position="74"/>
        <end position="631"/>
    </location>
</feature>
<dbReference type="InterPro" id="IPR043128">
    <property type="entry name" value="Rev_trsase/Diguanyl_cyclase"/>
</dbReference>
<evidence type="ECO:0000256" key="1">
    <source>
        <dbReference type="ARBA" id="ARBA00004127"/>
    </source>
</evidence>
<accession>A0AAV1JVC6</accession>
<organism evidence="9 10">
    <name type="scientific">Leptosia nina</name>
    <dbReference type="NCBI Taxonomy" id="320188"/>
    <lineage>
        <taxon>Eukaryota</taxon>
        <taxon>Metazoa</taxon>
        <taxon>Ecdysozoa</taxon>
        <taxon>Arthropoda</taxon>
        <taxon>Hexapoda</taxon>
        <taxon>Insecta</taxon>
        <taxon>Pterygota</taxon>
        <taxon>Neoptera</taxon>
        <taxon>Endopterygota</taxon>
        <taxon>Lepidoptera</taxon>
        <taxon>Glossata</taxon>
        <taxon>Ditrysia</taxon>
        <taxon>Papilionoidea</taxon>
        <taxon>Pieridae</taxon>
        <taxon>Pierinae</taxon>
        <taxon>Leptosia</taxon>
    </lineage>
</organism>
<feature type="transmembrane region" description="Helical" evidence="7">
    <location>
        <begin position="706"/>
        <end position="725"/>
    </location>
</feature>
<dbReference type="InterPro" id="IPR053935">
    <property type="entry name" value="VKGC_lumenal_dom"/>
</dbReference>
<sequence length="941" mass="109384">MNFEIKLKEPTTPSAPENYLNLLTNMQHFEGIRVLVYLDDFLIAHQDYNVLCRQVQIVLERLKYLVWRINMEKSITVPTKSLVVLGIHWNPWLNKKSIPESKSIRLQKLLITLINSGMTSISVLQSLIGLLNFVSFAVTQGRLHFRNALVFLNRQLKESLVHETVIPQKVKEDLVCIDKQEKFRRKKYLTVPSRKDSQLNATSPVRQQDCCSLPEERRWYKIPYSFEVHKANLSNSLFSQNLSENTSYTRKVQKSRRSPIASPDSARMAPCASVYEQKKKNFVKFGVPVISLFSSMCAKVVANYVSLDLKDPQALYHDTFSRNWHFSLARVFPPPFLIPKVTPELGSRNVSLDSTKMGESILEAEFEGPSCSTSSYNKKSYTYAPSMRKTYECAWNNWNKPRGLNPLHPTGEVLARFLADPHVVEDEANVFQSCRHTALLLILYSGRRIHDLTLLAADSKRMHQGIKASPGSLRSAVASKSSSKNCPLDEILSKENWRSLNTFARFYCKEVVPLDKNLTIFKFFIPYFMAGVKKGTAEWLTGYSVQNLSEHWVFSPFRLFLTVPQIDYLIVHWFIFLFDLTIAFWMMWSKTRNMAMIFCALFHLMNSRLFRIGMFPWVCLATMPLFYPFDWPKKICQEFSNWFFKQRCQLEKLGWLIKRNNKVTEDNSKGGVSMEKIGKNSLDAIKKSIESQNKDKPSDVKLKKTAALIFLYVIFQAFLPFSHFITKGYNNWTDGLYGYSWDMMVHTWDINSVVIKVTDSNQEYFVDPYSLTPNDRWTRHGDMIHQYAHCLRDHLRSRNLRTELSIFIEVWCSLNGRYTQRMFDSRIDILNATWSPFREVQYLMPLLEEGLNWRSDLQAIRADVHSWNNYSDVIFIADFPGYEYEKFITEELTNVSLTVLKGKLSPSASRPSDDFKQATDIVSLTRHREYIVIVSPYRAHN</sequence>
<keyword evidence="4 7" id="KW-0472">Membrane</keyword>
<keyword evidence="2 7" id="KW-0812">Transmembrane</keyword>
<feature type="transmembrane region" description="Helical" evidence="7">
    <location>
        <begin position="568"/>
        <end position="588"/>
    </location>
</feature>